<name>A0A316ABK9_9ACTN</name>
<evidence type="ECO:0000259" key="3">
    <source>
        <dbReference type="Pfam" id="PF01757"/>
    </source>
</evidence>
<dbReference type="Pfam" id="PF01757">
    <property type="entry name" value="Acyl_transf_3"/>
    <property type="match status" value="1"/>
</dbReference>
<dbReference type="InterPro" id="IPR002656">
    <property type="entry name" value="Acyl_transf_3_dom"/>
</dbReference>
<dbReference type="GO" id="GO:0009103">
    <property type="term" value="P:lipopolysaccharide biosynthetic process"/>
    <property type="evidence" value="ECO:0007669"/>
    <property type="project" value="TreeGrafter"/>
</dbReference>
<organism evidence="4 5">
    <name type="scientific">Quadrisphaera granulorum</name>
    <dbReference type="NCBI Taxonomy" id="317664"/>
    <lineage>
        <taxon>Bacteria</taxon>
        <taxon>Bacillati</taxon>
        <taxon>Actinomycetota</taxon>
        <taxon>Actinomycetes</taxon>
        <taxon>Kineosporiales</taxon>
        <taxon>Kineosporiaceae</taxon>
        <taxon>Quadrisphaera</taxon>
    </lineage>
</organism>
<comment type="caution">
    <text evidence="4">The sequence shown here is derived from an EMBL/GenBank/DDBJ whole genome shotgun (WGS) entry which is preliminary data.</text>
</comment>
<evidence type="ECO:0000313" key="4">
    <source>
        <dbReference type="EMBL" id="PWJ55105.1"/>
    </source>
</evidence>
<dbReference type="InterPro" id="IPR050879">
    <property type="entry name" value="Acyltransferase_3"/>
</dbReference>
<accession>A0A316ABK9</accession>
<evidence type="ECO:0000256" key="2">
    <source>
        <dbReference type="SAM" id="Phobius"/>
    </source>
</evidence>
<keyword evidence="2" id="KW-0812">Transmembrane</keyword>
<feature type="domain" description="Acyltransferase 3" evidence="3">
    <location>
        <begin position="15"/>
        <end position="337"/>
    </location>
</feature>
<feature type="transmembrane region" description="Helical" evidence="2">
    <location>
        <begin position="320"/>
        <end position="341"/>
    </location>
</feature>
<feature type="transmembrane region" description="Helical" evidence="2">
    <location>
        <begin position="39"/>
        <end position="62"/>
    </location>
</feature>
<proteinExistence type="predicted"/>
<feature type="region of interest" description="Disordered" evidence="1">
    <location>
        <begin position="353"/>
        <end position="382"/>
    </location>
</feature>
<feature type="transmembrane region" description="Helical" evidence="2">
    <location>
        <begin position="138"/>
        <end position="158"/>
    </location>
</feature>
<protein>
    <submittedName>
        <fullName evidence="4">Peptidoglycan/LPS O-acetylase OafA/YrhL</fullName>
    </submittedName>
</protein>
<evidence type="ECO:0000256" key="1">
    <source>
        <dbReference type="SAM" id="MobiDB-lite"/>
    </source>
</evidence>
<dbReference type="AlphaFoldDB" id="A0A316ABK9"/>
<feature type="transmembrane region" description="Helical" evidence="2">
    <location>
        <begin position="207"/>
        <end position="225"/>
    </location>
</feature>
<dbReference type="PANTHER" id="PTHR23028:SF53">
    <property type="entry name" value="ACYL_TRANSF_3 DOMAIN-CONTAINING PROTEIN"/>
    <property type="match status" value="1"/>
</dbReference>
<keyword evidence="5" id="KW-1185">Reference proteome</keyword>
<dbReference type="GO" id="GO:0016747">
    <property type="term" value="F:acyltransferase activity, transferring groups other than amino-acyl groups"/>
    <property type="evidence" value="ECO:0007669"/>
    <property type="project" value="InterPro"/>
</dbReference>
<keyword evidence="2" id="KW-0472">Membrane</keyword>
<gene>
    <name evidence="4" type="ORF">BXY45_10426</name>
</gene>
<feature type="compositionally biased region" description="Low complexity" evidence="1">
    <location>
        <begin position="369"/>
        <end position="382"/>
    </location>
</feature>
<feature type="transmembrane region" description="Helical" evidence="2">
    <location>
        <begin position="170"/>
        <end position="187"/>
    </location>
</feature>
<dbReference type="PANTHER" id="PTHR23028">
    <property type="entry name" value="ACETYLTRANSFERASE"/>
    <property type="match status" value="1"/>
</dbReference>
<feature type="transmembrane region" description="Helical" evidence="2">
    <location>
        <begin position="83"/>
        <end position="103"/>
    </location>
</feature>
<dbReference type="GO" id="GO:0016020">
    <property type="term" value="C:membrane"/>
    <property type="evidence" value="ECO:0007669"/>
    <property type="project" value="TreeGrafter"/>
</dbReference>
<dbReference type="EMBL" id="QGDQ01000004">
    <property type="protein sequence ID" value="PWJ55105.1"/>
    <property type="molecule type" value="Genomic_DNA"/>
</dbReference>
<feature type="compositionally biased region" description="Polar residues" evidence="1">
    <location>
        <begin position="356"/>
        <end position="368"/>
    </location>
</feature>
<reference evidence="4 5" key="1">
    <citation type="submission" date="2018-03" db="EMBL/GenBank/DDBJ databases">
        <title>Genomic Encyclopedia of Archaeal and Bacterial Type Strains, Phase II (KMG-II): from individual species to whole genera.</title>
        <authorList>
            <person name="Goeker M."/>
        </authorList>
    </citation>
    <scope>NUCLEOTIDE SEQUENCE [LARGE SCALE GENOMIC DNA]</scope>
    <source>
        <strain evidence="4 5">DSM 44889</strain>
    </source>
</reference>
<sequence length="382" mass="41968">MSSIATKAPKIGHIPSLNGLRAIAIGIVVWAHAHFPGHLAGGLGVSLFFFLSGYLITTLLRAEYDRYEKISFSDFYKRRALRIFPPMYIVIAMVILLSLVGFLPNTMTAGGAASTALFLTNYWIITHGHEGVPAGLGIFWSLAVEEHFYLVFPLMYVAMRKWLPKRAHQVSLLLGLCFIVLAWRIFLWMNGASGPRLYYATDTRMDALLWGAILAIGFNPVYGEARLPSRPWAGTAIVIASAAAFYASSKIPGQFVIGFTIQSIAAFGIFVPLILAPKSRLGRLLNWKPIAWIGVISYSLYLFHRWLLEAAEFWAPDLGALGAVCAIVCAVLLSWAMRAWVEKPLARRRKQLSRVGESSVTPQLSGVTSESPAKPAEEPAAG</sequence>
<feature type="transmembrane region" description="Helical" evidence="2">
    <location>
        <begin position="255"/>
        <end position="277"/>
    </location>
</feature>
<feature type="transmembrane region" description="Helical" evidence="2">
    <location>
        <begin position="289"/>
        <end position="308"/>
    </location>
</feature>
<feature type="transmembrane region" description="Helical" evidence="2">
    <location>
        <begin position="232"/>
        <end position="249"/>
    </location>
</feature>
<evidence type="ECO:0000313" key="5">
    <source>
        <dbReference type="Proteomes" id="UP000245469"/>
    </source>
</evidence>
<dbReference type="Proteomes" id="UP000245469">
    <property type="component" value="Unassembled WGS sequence"/>
</dbReference>
<dbReference type="RefSeq" id="WP_170131313.1">
    <property type="nucleotide sequence ID" value="NZ_QGDQ01000004.1"/>
</dbReference>
<keyword evidence="2" id="KW-1133">Transmembrane helix</keyword>
<feature type="transmembrane region" description="Helical" evidence="2">
    <location>
        <begin position="12"/>
        <end position="33"/>
    </location>
</feature>